<feature type="compositionally biased region" description="Polar residues" evidence="1">
    <location>
        <begin position="7"/>
        <end position="20"/>
    </location>
</feature>
<feature type="region of interest" description="Disordered" evidence="1">
    <location>
        <begin position="1"/>
        <end position="41"/>
    </location>
</feature>
<feature type="compositionally biased region" description="Low complexity" evidence="1">
    <location>
        <begin position="21"/>
        <end position="41"/>
    </location>
</feature>
<evidence type="ECO:0000313" key="2">
    <source>
        <dbReference type="EMBL" id="KAE9406572.1"/>
    </source>
</evidence>
<dbReference type="AlphaFoldDB" id="A0A6A4I3Y4"/>
<reference evidence="2" key="1">
    <citation type="journal article" date="2019" name="Environ. Microbiol.">
        <title>Fungal ecological strategies reflected in gene transcription - a case study of two litter decomposers.</title>
        <authorList>
            <person name="Barbi F."/>
            <person name="Kohler A."/>
            <person name="Barry K."/>
            <person name="Baskaran P."/>
            <person name="Daum C."/>
            <person name="Fauchery L."/>
            <person name="Ihrmark K."/>
            <person name="Kuo A."/>
            <person name="LaButti K."/>
            <person name="Lipzen A."/>
            <person name="Morin E."/>
            <person name="Grigoriev I.V."/>
            <person name="Henrissat B."/>
            <person name="Lindahl B."/>
            <person name="Martin F."/>
        </authorList>
    </citation>
    <scope>NUCLEOTIDE SEQUENCE</scope>
    <source>
        <strain evidence="2">JB14</strain>
    </source>
</reference>
<accession>A0A6A4I3Y4</accession>
<gene>
    <name evidence="2" type="ORF">BT96DRAFT_810646</name>
</gene>
<dbReference type="Proteomes" id="UP000799118">
    <property type="component" value="Unassembled WGS sequence"/>
</dbReference>
<feature type="region of interest" description="Disordered" evidence="1">
    <location>
        <begin position="101"/>
        <end position="132"/>
    </location>
</feature>
<keyword evidence="3" id="KW-1185">Reference proteome</keyword>
<proteinExistence type="predicted"/>
<feature type="compositionally biased region" description="Basic and acidic residues" evidence="1">
    <location>
        <begin position="105"/>
        <end position="114"/>
    </location>
</feature>
<name>A0A6A4I3Y4_9AGAR</name>
<evidence type="ECO:0000313" key="3">
    <source>
        <dbReference type="Proteomes" id="UP000799118"/>
    </source>
</evidence>
<dbReference type="EMBL" id="ML769401">
    <property type="protein sequence ID" value="KAE9406572.1"/>
    <property type="molecule type" value="Genomic_DNA"/>
</dbReference>
<evidence type="ECO:0000256" key="1">
    <source>
        <dbReference type="SAM" id="MobiDB-lite"/>
    </source>
</evidence>
<organism evidence="2 3">
    <name type="scientific">Gymnopus androsaceus JB14</name>
    <dbReference type="NCBI Taxonomy" id="1447944"/>
    <lineage>
        <taxon>Eukaryota</taxon>
        <taxon>Fungi</taxon>
        <taxon>Dikarya</taxon>
        <taxon>Basidiomycota</taxon>
        <taxon>Agaricomycotina</taxon>
        <taxon>Agaricomycetes</taxon>
        <taxon>Agaricomycetidae</taxon>
        <taxon>Agaricales</taxon>
        <taxon>Marasmiineae</taxon>
        <taxon>Omphalotaceae</taxon>
        <taxon>Gymnopus</taxon>
    </lineage>
</organism>
<protein>
    <submittedName>
        <fullName evidence="2">Uncharacterized protein</fullName>
    </submittedName>
</protein>
<sequence length="404" mass="43423">MPESTPAPASSSGPQLSSFTSAPVSNALASASSSSSGSTTLPSQLALYSLSPTATPAAPYNSMSMLQSVAQASSSGMPAFGGFGAASGQRSGLSNLVAQRLNTSRSDRTRRDHASATLPKKARSKATKRPSLTDGYQELKVEDCLDTAALPSGQSVSVINLSLQGRLPFPLKDVRTEYKLPNNMVHYTCQEESFFNLNNHLGLNVEFPMLPLTTPISVLLNHVAEMIKEHGLVLLPPHDTGVQSSSFLSSASLLPLQLLSFTNMGRATSLSQTPRLQVAVIRADSTVHDLVTTYKKEFAPKVAVTHRRFLIINFGSSLKLLLDSDITAVKISLAEFGLGTELVRRDHTCLSIQTYATFCEDHDALILEGYQELFLEEGPDGELADTLCDEQDCAVIDEDDAMVR</sequence>